<keyword evidence="2" id="KW-0812">Transmembrane</keyword>
<dbReference type="Gene3D" id="3.30.10.20">
    <property type="match status" value="1"/>
</dbReference>
<evidence type="ECO:0000259" key="3">
    <source>
        <dbReference type="PROSITE" id="PS51178"/>
    </source>
</evidence>
<keyword evidence="5" id="KW-1185">Reference proteome</keyword>
<name>A0A1C4UC57_MICVI</name>
<dbReference type="EMBL" id="LT607411">
    <property type="protein sequence ID" value="SCE69244.1"/>
    <property type="molecule type" value="Genomic_DNA"/>
</dbReference>
<dbReference type="PROSITE" id="PS51178">
    <property type="entry name" value="PASTA"/>
    <property type="match status" value="1"/>
</dbReference>
<feature type="region of interest" description="Disordered" evidence="1">
    <location>
        <begin position="1"/>
        <end position="59"/>
    </location>
</feature>
<evidence type="ECO:0000313" key="4">
    <source>
        <dbReference type="EMBL" id="SCE69244.1"/>
    </source>
</evidence>
<gene>
    <name evidence="4" type="ORF">GA0074695_0354</name>
</gene>
<dbReference type="Proteomes" id="UP000198242">
    <property type="component" value="Chromosome I"/>
</dbReference>
<dbReference type="SMART" id="SM00740">
    <property type="entry name" value="PASTA"/>
    <property type="match status" value="1"/>
</dbReference>
<keyword evidence="2" id="KW-0472">Membrane</keyword>
<feature type="domain" description="PASTA" evidence="3">
    <location>
        <begin position="148"/>
        <end position="213"/>
    </location>
</feature>
<sequence>MSDDRQEPPAGDDDATRPIARDPGDLTQPGPVNQTLRQPAVPPAWSGRAGVPPPRPVGGAEAEWYTEEQAERRWWMPILLGILALALLALIGLGVWLALSAAERDPGQPPSPSAVPSSTPETSAAPTTTAASTSPSATAPSAPPTTTLAARGPMPPLVGLPEAAARAVLDGLDVPYQVQRRASEQPAGTVIETDPAAGEPIAAGEPVTIVVAEAVTPATGASSLTSGPTGTPAS</sequence>
<feature type="compositionally biased region" description="Basic and acidic residues" evidence="1">
    <location>
        <begin position="14"/>
        <end position="24"/>
    </location>
</feature>
<dbReference type="Pfam" id="PF03793">
    <property type="entry name" value="PASTA"/>
    <property type="match status" value="1"/>
</dbReference>
<evidence type="ECO:0000313" key="5">
    <source>
        <dbReference type="Proteomes" id="UP000198242"/>
    </source>
</evidence>
<keyword evidence="2" id="KW-1133">Transmembrane helix</keyword>
<evidence type="ECO:0000256" key="2">
    <source>
        <dbReference type="SAM" id="Phobius"/>
    </source>
</evidence>
<feature type="region of interest" description="Disordered" evidence="1">
    <location>
        <begin position="103"/>
        <end position="157"/>
    </location>
</feature>
<evidence type="ECO:0000256" key="1">
    <source>
        <dbReference type="SAM" id="MobiDB-lite"/>
    </source>
</evidence>
<dbReference type="InterPro" id="IPR005543">
    <property type="entry name" value="PASTA_dom"/>
</dbReference>
<proteinExistence type="predicted"/>
<feature type="transmembrane region" description="Helical" evidence="2">
    <location>
        <begin position="74"/>
        <end position="99"/>
    </location>
</feature>
<dbReference type="AlphaFoldDB" id="A0A1C4UC57"/>
<feature type="compositionally biased region" description="Low complexity" evidence="1">
    <location>
        <begin position="114"/>
        <end position="150"/>
    </location>
</feature>
<protein>
    <submittedName>
        <fullName evidence="4">PASTA domain-containing protein</fullName>
    </submittedName>
</protein>
<reference evidence="5" key="1">
    <citation type="submission" date="2016-06" db="EMBL/GenBank/DDBJ databases">
        <authorList>
            <person name="Varghese N."/>
            <person name="Submissions Spin"/>
        </authorList>
    </citation>
    <scope>NUCLEOTIDE SEQUENCE [LARGE SCALE GENOMIC DNA]</scope>
    <source>
        <strain evidence="5">DSM 43909</strain>
    </source>
</reference>
<accession>A0A1C4UC57</accession>
<organism evidence="4 5">
    <name type="scientific">Micromonospora viridifaciens</name>
    <dbReference type="NCBI Taxonomy" id="1881"/>
    <lineage>
        <taxon>Bacteria</taxon>
        <taxon>Bacillati</taxon>
        <taxon>Actinomycetota</taxon>
        <taxon>Actinomycetes</taxon>
        <taxon>Micromonosporales</taxon>
        <taxon>Micromonosporaceae</taxon>
        <taxon>Micromonospora</taxon>
    </lineage>
</organism>
<dbReference type="RefSeq" id="WP_089004669.1">
    <property type="nucleotide sequence ID" value="NZ_LT607411.1"/>
</dbReference>
<dbReference type="CDD" id="cd06577">
    <property type="entry name" value="PASTA_pknB"/>
    <property type="match status" value="1"/>
</dbReference>
<dbReference type="OrthoDB" id="3402335at2"/>